<organism evidence="2 3">
    <name type="scientific">Roseibium album</name>
    <dbReference type="NCBI Taxonomy" id="311410"/>
    <lineage>
        <taxon>Bacteria</taxon>
        <taxon>Pseudomonadati</taxon>
        <taxon>Pseudomonadota</taxon>
        <taxon>Alphaproteobacteria</taxon>
        <taxon>Hyphomicrobiales</taxon>
        <taxon>Stappiaceae</taxon>
        <taxon>Roseibium</taxon>
    </lineage>
</organism>
<evidence type="ECO:0000313" key="2">
    <source>
        <dbReference type="EMBL" id="CTQ71330.1"/>
    </source>
</evidence>
<keyword evidence="1" id="KW-0732">Signal</keyword>
<dbReference type="OrthoDB" id="7951041at2"/>
<feature type="chain" id="PRO_5009787989" evidence="1">
    <location>
        <begin position="21"/>
        <end position="141"/>
    </location>
</feature>
<sequence length="141" mass="15876">MKLCLLILVFSLLLAGCQTSNETIEFGNKTVVAFDEEHGVQVAYMSQNRRSYLWYPGNDQVTRGKWETRKIGSEICFKYPNAYNPVTKKSGGFWSCLVRSAFKRKLHASCVGDPFGLESGKIPFVLEKGRVQLGQLKKTCS</sequence>
<dbReference type="GeneID" id="97670241"/>
<accession>A0A0M7AAT0</accession>
<proteinExistence type="predicted"/>
<keyword evidence="3" id="KW-1185">Reference proteome</keyword>
<feature type="signal peptide" evidence="1">
    <location>
        <begin position="1"/>
        <end position="20"/>
    </location>
</feature>
<protein>
    <submittedName>
        <fullName evidence="2">Uncharacterized protein</fullName>
    </submittedName>
</protein>
<evidence type="ECO:0000256" key="1">
    <source>
        <dbReference type="SAM" id="SignalP"/>
    </source>
</evidence>
<name>A0A0M7AAT0_9HYPH</name>
<dbReference type="AlphaFoldDB" id="A0A0M7AAT0"/>
<reference evidence="3" key="1">
    <citation type="submission" date="2015-07" db="EMBL/GenBank/DDBJ databases">
        <authorList>
            <person name="Rodrigo-Torres Lidia"/>
            <person name="Arahal R.David."/>
        </authorList>
    </citation>
    <scope>NUCLEOTIDE SEQUENCE [LARGE SCALE GENOMIC DNA]</scope>
    <source>
        <strain evidence="3">CECT 5096</strain>
    </source>
</reference>
<gene>
    <name evidence="2" type="ORF">LA5096_02874</name>
</gene>
<evidence type="ECO:0000313" key="3">
    <source>
        <dbReference type="Proteomes" id="UP000049983"/>
    </source>
</evidence>
<dbReference type="EMBL" id="CXWC01000010">
    <property type="protein sequence ID" value="CTQ71330.1"/>
    <property type="molecule type" value="Genomic_DNA"/>
</dbReference>
<dbReference type="PROSITE" id="PS51257">
    <property type="entry name" value="PROKAR_LIPOPROTEIN"/>
    <property type="match status" value="1"/>
</dbReference>
<dbReference type="Proteomes" id="UP000049983">
    <property type="component" value="Unassembled WGS sequence"/>
</dbReference>
<dbReference type="RefSeq" id="WP_144435915.1">
    <property type="nucleotide sequence ID" value="NZ_CANMGD010000010.1"/>
</dbReference>